<evidence type="ECO:0000313" key="2">
    <source>
        <dbReference type="Proteomes" id="UP001501475"/>
    </source>
</evidence>
<reference evidence="1 2" key="1">
    <citation type="journal article" date="2019" name="Int. J. Syst. Evol. Microbiol.">
        <title>The Global Catalogue of Microorganisms (GCM) 10K type strain sequencing project: providing services to taxonomists for standard genome sequencing and annotation.</title>
        <authorList>
            <consortium name="The Broad Institute Genomics Platform"/>
            <consortium name="The Broad Institute Genome Sequencing Center for Infectious Disease"/>
            <person name="Wu L."/>
            <person name="Ma J."/>
        </authorList>
    </citation>
    <scope>NUCLEOTIDE SEQUENCE [LARGE SCALE GENOMIC DNA]</scope>
    <source>
        <strain evidence="1 2">JCM 15591</strain>
    </source>
</reference>
<evidence type="ECO:0000313" key="1">
    <source>
        <dbReference type="EMBL" id="GAA1750755.1"/>
    </source>
</evidence>
<sequence>MRATAESRWPGRAATSEAQRVRDALEMHEFGVEMFRQRIRREQPSVDEAQVSALTLAWLIAAPGPDRLRAALGDRAWCRLSTVRPIPDPFDLAIDPRVASPAGPKRFRFDRMDQ</sequence>
<dbReference type="Proteomes" id="UP001501475">
    <property type="component" value="Unassembled WGS sequence"/>
</dbReference>
<protein>
    <submittedName>
        <fullName evidence="1">Uncharacterized protein</fullName>
    </submittedName>
</protein>
<dbReference type="EMBL" id="BAAAPN010000023">
    <property type="protein sequence ID" value="GAA1750755.1"/>
    <property type="molecule type" value="Genomic_DNA"/>
</dbReference>
<dbReference type="Pfam" id="PF18993">
    <property type="entry name" value="Rv0078B"/>
    <property type="match status" value="1"/>
</dbReference>
<organism evidence="1 2">
    <name type="scientific">Nostocoides vanveenii</name>
    <dbReference type="NCBI Taxonomy" id="330835"/>
    <lineage>
        <taxon>Bacteria</taxon>
        <taxon>Bacillati</taxon>
        <taxon>Actinomycetota</taxon>
        <taxon>Actinomycetes</taxon>
        <taxon>Micrococcales</taxon>
        <taxon>Intrasporangiaceae</taxon>
        <taxon>Nostocoides</taxon>
    </lineage>
</organism>
<name>A0ABN2KAS0_9MICO</name>
<comment type="caution">
    <text evidence="1">The sequence shown here is derived from an EMBL/GenBank/DDBJ whole genome shotgun (WGS) entry which is preliminary data.</text>
</comment>
<gene>
    <name evidence="1" type="ORF">GCM10009810_08940</name>
</gene>
<dbReference type="RefSeq" id="WP_344062694.1">
    <property type="nucleotide sequence ID" value="NZ_BAAAPN010000023.1"/>
</dbReference>
<proteinExistence type="predicted"/>
<accession>A0ABN2KAS0</accession>
<dbReference type="InterPro" id="IPR044054">
    <property type="entry name" value="Rv0078B"/>
</dbReference>
<keyword evidence="2" id="KW-1185">Reference proteome</keyword>